<dbReference type="InterPro" id="IPR001638">
    <property type="entry name" value="Solute-binding_3/MltF_N"/>
</dbReference>
<evidence type="ECO:0000313" key="7">
    <source>
        <dbReference type="EMBL" id="SFB04201.1"/>
    </source>
</evidence>
<organism evidence="7 8">
    <name type="scientific">Acetitomaculum ruminis DSM 5522</name>
    <dbReference type="NCBI Taxonomy" id="1120918"/>
    <lineage>
        <taxon>Bacteria</taxon>
        <taxon>Bacillati</taxon>
        <taxon>Bacillota</taxon>
        <taxon>Clostridia</taxon>
        <taxon>Lachnospirales</taxon>
        <taxon>Lachnospiraceae</taxon>
        <taxon>Acetitomaculum</taxon>
    </lineage>
</organism>
<evidence type="ECO:0000256" key="1">
    <source>
        <dbReference type="ARBA" id="ARBA00004196"/>
    </source>
</evidence>
<dbReference type="CDD" id="cd00996">
    <property type="entry name" value="PBP2_AatB_like"/>
    <property type="match status" value="1"/>
</dbReference>
<evidence type="ECO:0000259" key="6">
    <source>
        <dbReference type="SMART" id="SM00062"/>
    </source>
</evidence>
<evidence type="ECO:0000256" key="2">
    <source>
        <dbReference type="ARBA" id="ARBA00010333"/>
    </source>
</evidence>
<dbReference type="PROSITE" id="PS01039">
    <property type="entry name" value="SBP_BACTERIAL_3"/>
    <property type="match status" value="1"/>
</dbReference>
<keyword evidence="8" id="KW-1185">Reference proteome</keyword>
<dbReference type="RefSeq" id="WP_092871882.1">
    <property type="nucleotide sequence ID" value="NZ_FOJY01000007.1"/>
</dbReference>
<dbReference type="PROSITE" id="PS51257">
    <property type="entry name" value="PROKAR_LIPOPROTEIN"/>
    <property type="match status" value="1"/>
</dbReference>
<feature type="chain" id="PRO_5011549062" evidence="5">
    <location>
        <begin position="22"/>
        <end position="275"/>
    </location>
</feature>
<evidence type="ECO:0000256" key="5">
    <source>
        <dbReference type="SAM" id="SignalP"/>
    </source>
</evidence>
<dbReference type="InterPro" id="IPR018313">
    <property type="entry name" value="SBP_3_CS"/>
</dbReference>
<accession>A0A1I0XT78</accession>
<dbReference type="Pfam" id="PF00497">
    <property type="entry name" value="SBP_bac_3"/>
    <property type="match status" value="1"/>
</dbReference>
<dbReference type="PANTHER" id="PTHR35936">
    <property type="entry name" value="MEMBRANE-BOUND LYTIC MUREIN TRANSGLYCOSYLASE F"/>
    <property type="match status" value="1"/>
</dbReference>
<dbReference type="SUPFAM" id="SSF53850">
    <property type="entry name" value="Periplasmic binding protein-like II"/>
    <property type="match status" value="1"/>
</dbReference>
<evidence type="ECO:0000313" key="8">
    <source>
        <dbReference type="Proteomes" id="UP000198838"/>
    </source>
</evidence>
<name>A0A1I0XT78_9FIRM</name>
<dbReference type="EMBL" id="FOJY01000007">
    <property type="protein sequence ID" value="SFB04201.1"/>
    <property type="molecule type" value="Genomic_DNA"/>
</dbReference>
<gene>
    <name evidence="7" type="ORF">SAMN05216249_107139</name>
</gene>
<dbReference type="OrthoDB" id="9775197at2"/>
<proteinExistence type="inferred from homology"/>
<comment type="similarity">
    <text evidence="2 4">Belongs to the bacterial solute-binding protein 3 family.</text>
</comment>
<dbReference type="GO" id="GO:0030313">
    <property type="term" value="C:cell envelope"/>
    <property type="evidence" value="ECO:0007669"/>
    <property type="project" value="UniProtKB-SubCell"/>
</dbReference>
<protein>
    <submittedName>
        <fullName evidence="7">Polar amino acid transport system substrate-binding protein</fullName>
    </submittedName>
</protein>
<evidence type="ECO:0000256" key="3">
    <source>
        <dbReference type="ARBA" id="ARBA00022729"/>
    </source>
</evidence>
<keyword evidence="3 5" id="KW-0732">Signal</keyword>
<dbReference type="STRING" id="1120918.SAMN05216249_107139"/>
<dbReference type="AlphaFoldDB" id="A0A1I0XT78"/>
<sequence length="275" mass="30289">MKKFIAGILCLLMTMSLVACGGSDSKDDPAKKSSDNKASEAETFTVGFDKDFPPYGYVEEDGSYAGFDIDLATEVAKRLNLEINLQPIDWDAKDMELSSGTIDCIWNGFTINGREDEYTWSDAYMNNSQVFVVRTKDNIKSTKDLAGKIVSVQTDSSAQASLEEEENADLKASFKELVVCADYNSAFMDLESGAVDAIAMDVGVARYQITKRDGNDTYAVLDEELASEQYGVGFLKGNTKLRDKVNDTLKEMVKDGTFAEISEKWFSEDVGIIGK</sequence>
<comment type="subcellular location">
    <subcellularLocation>
        <location evidence="1">Cell envelope</location>
    </subcellularLocation>
</comment>
<feature type="domain" description="Solute-binding protein family 3/N-terminal" evidence="6">
    <location>
        <begin position="43"/>
        <end position="269"/>
    </location>
</feature>
<dbReference type="Gene3D" id="3.40.190.10">
    <property type="entry name" value="Periplasmic binding protein-like II"/>
    <property type="match status" value="2"/>
</dbReference>
<dbReference type="PANTHER" id="PTHR35936:SF34">
    <property type="entry name" value="ABC TRANSPORTER EXTRACELLULAR-BINDING PROTEIN YCKB-RELATED"/>
    <property type="match status" value="1"/>
</dbReference>
<reference evidence="7 8" key="1">
    <citation type="submission" date="2016-10" db="EMBL/GenBank/DDBJ databases">
        <authorList>
            <person name="de Groot N.N."/>
        </authorList>
    </citation>
    <scope>NUCLEOTIDE SEQUENCE [LARGE SCALE GENOMIC DNA]</scope>
    <source>
        <strain evidence="7 8">DSM 5522</strain>
    </source>
</reference>
<evidence type="ECO:0000256" key="4">
    <source>
        <dbReference type="RuleBase" id="RU003744"/>
    </source>
</evidence>
<feature type="signal peptide" evidence="5">
    <location>
        <begin position="1"/>
        <end position="21"/>
    </location>
</feature>
<dbReference type="SMART" id="SM00062">
    <property type="entry name" value="PBPb"/>
    <property type="match status" value="1"/>
</dbReference>
<dbReference type="Proteomes" id="UP000198838">
    <property type="component" value="Unassembled WGS sequence"/>
</dbReference>